<proteinExistence type="predicted"/>
<gene>
    <name evidence="1" type="ORF">NCTC10005_06610</name>
</gene>
<evidence type="ECO:0000313" key="2">
    <source>
        <dbReference type="Proteomes" id="UP000255106"/>
    </source>
</evidence>
<dbReference type="Proteomes" id="UP000255106">
    <property type="component" value="Unassembled WGS sequence"/>
</dbReference>
<dbReference type="AlphaFoldDB" id="A0A0M7DRU5"/>
<protein>
    <submittedName>
        <fullName evidence="1">Uncharacterized protein</fullName>
    </submittedName>
</protein>
<accession>A0A0M7DRU5</accession>
<organism evidence="1 2">
    <name type="scientific">Enterobacter cloacae</name>
    <dbReference type="NCBI Taxonomy" id="550"/>
    <lineage>
        <taxon>Bacteria</taxon>
        <taxon>Pseudomonadati</taxon>
        <taxon>Pseudomonadota</taxon>
        <taxon>Gammaproteobacteria</taxon>
        <taxon>Enterobacterales</taxon>
        <taxon>Enterobacteriaceae</taxon>
        <taxon>Enterobacter</taxon>
        <taxon>Enterobacter cloacae complex</taxon>
    </lineage>
</organism>
<reference evidence="1 2" key="1">
    <citation type="submission" date="2018-06" db="EMBL/GenBank/DDBJ databases">
        <authorList>
            <consortium name="Pathogen Informatics"/>
            <person name="Doyle S."/>
        </authorList>
    </citation>
    <scope>NUCLEOTIDE SEQUENCE [LARGE SCALE GENOMIC DNA]</scope>
    <source>
        <strain evidence="1 2">NCTC10005</strain>
    </source>
</reference>
<name>A0A0M7DRU5_ENTCL</name>
<evidence type="ECO:0000313" key="1">
    <source>
        <dbReference type="EMBL" id="STQ13776.1"/>
    </source>
</evidence>
<dbReference type="EMBL" id="UGJB01000004">
    <property type="protein sequence ID" value="STQ13776.1"/>
    <property type="molecule type" value="Genomic_DNA"/>
</dbReference>
<sequence>MENNITAHTRGCIQARKYTTIAPFLCTLRVI</sequence>